<sequence length="174" mass="20549">MGCQKCLSEGGQHYSHPQRSLNHILKAMDYIKFENQGIKDIKNAIEIITEDYTKIRKKIEIQFKQVMEQLETSYDNCVFKLQQPLDNFSKLREIAEKYDNNIEFLKVVQQQEDKEQIQDIIASIIRNFDNFIIEDQNEYNNKLNEMGLYQEINKIVNNKQLINLNQATKSEGII</sequence>
<proteinExistence type="predicted"/>
<gene>
    <name evidence="1" type="ORF">PPERSA_00456</name>
</gene>
<organism evidence="1 2">
    <name type="scientific">Pseudocohnilembus persalinus</name>
    <name type="common">Ciliate</name>
    <dbReference type="NCBI Taxonomy" id="266149"/>
    <lineage>
        <taxon>Eukaryota</taxon>
        <taxon>Sar</taxon>
        <taxon>Alveolata</taxon>
        <taxon>Ciliophora</taxon>
        <taxon>Intramacronucleata</taxon>
        <taxon>Oligohymenophorea</taxon>
        <taxon>Scuticociliatia</taxon>
        <taxon>Philasterida</taxon>
        <taxon>Pseudocohnilembidae</taxon>
        <taxon>Pseudocohnilembus</taxon>
    </lineage>
</organism>
<keyword evidence="2" id="KW-1185">Reference proteome</keyword>
<dbReference type="EMBL" id="LDAU01000033">
    <property type="protein sequence ID" value="KRX10259.1"/>
    <property type="molecule type" value="Genomic_DNA"/>
</dbReference>
<dbReference type="AlphaFoldDB" id="A0A0V0R714"/>
<accession>A0A0V0R714</accession>
<reference evidence="1 2" key="1">
    <citation type="journal article" date="2015" name="Sci. Rep.">
        <title>Genome of the facultative scuticociliatosis pathogen Pseudocohnilembus persalinus provides insight into its virulence through horizontal gene transfer.</title>
        <authorList>
            <person name="Xiong J."/>
            <person name="Wang G."/>
            <person name="Cheng J."/>
            <person name="Tian M."/>
            <person name="Pan X."/>
            <person name="Warren A."/>
            <person name="Jiang C."/>
            <person name="Yuan D."/>
            <person name="Miao W."/>
        </authorList>
    </citation>
    <scope>NUCLEOTIDE SEQUENCE [LARGE SCALE GENOMIC DNA]</scope>
    <source>
        <strain evidence="1">36N120E</strain>
    </source>
</reference>
<dbReference type="InParanoid" id="A0A0V0R714"/>
<comment type="caution">
    <text evidence="1">The sequence shown here is derived from an EMBL/GenBank/DDBJ whole genome shotgun (WGS) entry which is preliminary data.</text>
</comment>
<evidence type="ECO:0000313" key="1">
    <source>
        <dbReference type="EMBL" id="KRX10259.1"/>
    </source>
</evidence>
<dbReference type="Proteomes" id="UP000054937">
    <property type="component" value="Unassembled WGS sequence"/>
</dbReference>
<name>A0A0V0R714_PSEPJ</name>
<protein>
    <submittedName>
        <fullName evidence="1">Uncharacterized protein</fullName>
    </submittedName>
</protein>
<evidence type="ECO:0000313" key="2">
    <source>
        <dbReference type="Proteomes" id="UP000054937"/>
    </source>
</evidence>